<reference evidence="2 3" key="1">
    <citation type="journal article" date="2013" name="Genome Announc.">
        <title>Complete Genome of a Methanosarcina mazei Strain Isolated from Sediment Samples from an Amazonian Flooded Area.</title>
        <authorList>
            <person name="Assis das Gracas D."/>
            <person name="Thiago Juca Ramos R."/>
            <person name="Vieira Araujo A.C."/>
            <person name="Zahlouth R."/>
            <person name="Ribeiro Carneiro A."/>
            <person name="Souza Lopes T."/>
            <person name="Azevedo Barauna R."/>
            <person name="Azevedo V."/>
            <person name="Cruz Schneider M.P."/>
            <person name="Pellizari V.H."/>
            <person name="Silva A."/>
        </authorList>
    </citation>
    <scope>NUCLEOTIDE SEQUENCE [LARGE SCALE GENOMIC DNA]</scope>
    <source>
        <strain evidence="2 3">Tuc01</strain>
    </source>
</reference>
<evidence type="ECO:0000313" key="2">
    <source>
        <dbReference type="EMBL" id="AGF97224.1"/>
    </source>
</evidence>
<proteinExistence type="predicted"/>
<dbReference type="HOGENOM" id="CLU_3245356_0_0_2"/>
<feature type="compositionally biased region" description="Basic and acidic residues" evidence="1">
    <location>
        <begin position="8"/>
        <end position="19"/>
    </location>
</feature>
<name>M1QJR7_METMZ</name>
<evidence type="ECO:0000313" key="3">
    <source>
        <dbReference type="Proteomes" id="UP000011718"/>
    </source>
</evidence>
<dbReference type="EMBL" id="CP004144">
    <property type="protein sequence ID" value="AGF97224.1"/>
    <property type="molecule type" value="Genomic_DNA"/>
</dbReference>
<protein>
    <submittedName>
        <fullName evidence="2">Uncharacterized protein</fullName>
    </submittedName>
</protein>
<organism evidence="2 3">
    <name type="scientific">Methanosarcina mazei Tuc01</name>
    <dbReference type="NCBI Taxonomy" id="1236903"/>
    <lineage>
        <taxon>Archaea</taxon>
        <taxon>Methanobacteriati</taxon>
        <taxon>Methanobacteriota</taxon>
        <taxon>Stenosarchaea group</taxon>
        <taxon>Methanomicrobia</taxon>
        <taxon>Methanosarcinales</taxon>
        <taxon>Methanosarcinaceae</taxon>
        <taxon>Methanosarcina</taxon>
    </lineage>
</organism>
<accession>M1QJR7</accession>
<dbReference type="Proteomes" id="UP000011718">
    <property type="component" value="Chromosome"/>
</dbReference>
<gene>
    <name evidence="2" type="ORF">MmTuc01_1885</name>
</gene>
<dbReference type="BioCyc" id="MMAZ1236903:G139K-1797-MONOMER"/>
<dbReference type="KEGG" id="mmaz:MmTuc01_1885"/>
<evidence type="ECO:0000256" key="1">
    <source>
        <dbReference type="SAM" id="MobiDB-lite"/>
    </source>
</evidence>
<feature type="region of interest" description="Disordered" evidence="1">
    <location>
        <begin position="1"/>
        <end position="20"/>
    </location>
</feature>
<sequence>MLACFDLVSDRDRNSDSGVKRGQIISNSSIKGFPNKILSRKK</sequence>
<dbReference type="AlphaFoldDB" id="M1QJR7"/>